<feature type="region of interest" description="Disordered" evidence="4">
    <location>
        <begin position="498"/>
        <end position="529"/>
    </location>
</feature>
<dbReference type="EMBL" id="OIVN01000156">
    <property type="protein sequence ID" value="SPC75348.1"/>
    <property type="molecule type" value="Genomic_DNA"/>
</dbReference>
<feature type="compositionally biased region" description="Polar residues" evidence="4">
    <location>
        <begin position="578"/>
        <end position="596"/>
    </location>
</feature>
<dbReference type="SUPFAM" id="SSF50447">
    <property type="entry name" value="Translation proteins"/>
    <property type="match status" value="1"/>
</dbReference>
<gene>
    <name evidence="5" type="ORF">FSB_LOCUS3230</name>
</gene>
<evidence type="ECO:0000256" key="3">
    <source>
        <dbReference type="ARBA" id="ARBA00023274"/>
    </source>
</evidence>
<dbReference type="PANTHER" id="PTHR11363:SF14">
    <property type="entry name" value="LARGE RIBOSOMAL SUBUNIT PROTEIN UL3Y"/>
    <property type="match status" value="1"/>
</dbReference>
<evidence type="ECO:0000313" key="5">
    <source>
        <dbReference type="EMBL" id="SPC75348.1"/>
    </source>
</evidence>
<dbReference type="GO" id="GO:0006412">
    <property type="term" value="P:translation"/>
    <property type="evidence" value="ECO:0007669"/>
    <property type="project" value="InterPro"/>
</dbReference>
<keyword evidence="3" id="KW-0687">Ribonucleoprotein</keyword>
<evidence type="ECO:0000256" key="4">
    <source>
        <dbReference type="SAM" id="MobiDB-lite"/>
    </source>
</evidence>
<feature type="compositionally biased region" description="Polar residues" evidence="4">
    <location>
        <begin position="626"/>
        <end position="639"/>
    </location>
</feature>
<dbReference type="PANTHER" id="PTHR11363">
    <property type="entry name" value="60S RIBOSOMAL PROTEIN L3-RELATED"/>
    <property type="match status" value="1"/>
</dbReference>
<dbReference type="InterPro" id="IPR045077">
    <property type="entry name" value="L3_arc_euk"/>
</dbReference>
<feature type="compositionally biased region" description="Basic residues" evidence="4">
    <location>
        <begin position="1"/>
        <end position="13"/>
    </location>
</feature>
<dbReference type="GO" id="GO:0003735">
    <property type="term" value="F:structural constituent of ribosome"/>
    <property type="evidence" value="ECO:0007669"/>
    <property type="project" value="InterPro"/>
</dbReference>
<feature type="compositionally biased region" description="Basic residues" evidence="4">
    <location>
        <begin position="382"/>
        <end position="391"/>
    </location>
</feature>
<name>A0A2N9EKP5_FAGSY</name>
<feature type="region of interest" description="Disordered" evidence="4">
    <location>
        <begin position="626"/>
        <end position="652"/>
    </location>
</feature>
<protein>
    <submittedName>
        <fullName evidence="5">Uncharacterized protein</fullName>
    </submittedName>
</protein>
<proteinExistence type="inferred from homology"/>
<dbReference type="InterPro" id="IPR009000">
    <property type="entry name" value="Transl_B-barrel_sf"/>
</dbReference>
<dbReference type="FunFam" id="2.40.30.10:FF:000351">
    <property type="entry name" value="Ribosomal protein L3"/>
    <property type="match status" value="1"/>
</dbReference>
<keyword evidence="2" id="KW-0689">Ribosomal protein</keyword>
<feature type="region of interest" description="Disordered" evidence="4">
    <location>
        <begin position="538"/>
        <end position="557"/>
    </location>
</feature>
<evidence type="ECO:0000256" key="1">
    <source>
        <dbReference type="ARBA" id="ARBA00006540"/>
    </source>
</evidence>
<comment type="similarity">
    <text evidence="1">Belongs to the universal ribosomal protein uL3 family.</text>
</comment>
<dbReference type="Pfam" id="PF00297">
    <property type="entry name" value="Ribosomal_L3"/>
    <property type="match status" value="1"/>
</dbReference>
<organism evidence="5">
    <name type="scientific">Fagus sylvatica</name>
    <name type="common">Beechnut</name>
    <dbReference type="NCBI Taxonomy" id="28930"/>
    <lineage>
        <taxon>Eukaryota</taxon>
        <taxon>Viridiplantae</taxon>
        <taxon>Streptophyta</taxon>
        <taxon>Embryophyta</taxon>
        <taxon>Tracheophyta</taxon>
        <taxon>Spermatophyta</taxon>
        <taxon>Magnoliopsida</taxon>
        <taxon>eudicotyledons</taxon>
        <taxon>Gunneridae</taxon>
        <taxon>Pentapetalae</taxon>
        <taxon>rosids</taxon>
        <taxon>fabids</taxon>
        <taxon>Fagales</taxon>
        <taxon>Fagaceae</taxon>
        <taxon>Fagus</taxon>
    </lineage>
</organism>
<accession>A0A2N9EKP5</accession>
<dbReference type="GO" id="GO:0022625">
    <property type="term" value="C:cytosolic large ribosomal subunit"/>
    <property type="evidence" value="ECO:0007669"/>
    <property type="project" value="TreeGrafter"/>
</dbReference>
<feature type="compositionally biased region" description="Low complexity" evidence="4">
    <location>
        <begin position="538"/>
        <end position="549"/>
    </location>
</feature>
<feature type="compositionally biased region" description="Low complexity" evidence="4">
    <location>
        <begin position="498"/>
        <end position="516"/>
    </location>
</feature>
<feature type="region of interest" description="Disordered" evidence="4">
    <location>
        <begin position="378"/>
        <end position="415"/>
    </location>
</feature>
<dbReference type="AlphaFoldDB" id="A0A2N9EKP5"/>
<sequence>MASSSRKSRKGRRGTFSDEGGPSVTGKAAAPRGSKDSNEKTLRQTWLGFPTFREIRDLQIQRNEMLAVPLVFDFQCSRATDWENWIDSELANREFCDRLEQADVLRSILISRCSNMFRDTEALRQLGDQDPAELELSPEESKIEAALADYIGRKNVALRTQAARFNPWMDHFNREEDPSIRRAAFVAFGSANAFSLYTQLDLLHAEELVGASCHIVTTALNSSIVHTFLWKACLGIYKKGLQFTVYSAHIVRRQFRFDQEVPAVMGIAAGEIPTINPFLKARAFAYWSGIAPRVIVPSSDRVGIYTTGMSNYWRGLMAAMVDFRNSGRGDISHLLESYTSPLPHPHLFVATNTMTTYANRQSLGYAVCRGRRIASVGTPAAKWKHSSKSKKREAPSKDSPAQVSKKRKTSAAKSSKEVLVLKTAVQKPSPTGKSTAQGVSAPAISVLWQSKQRADTISRVPIEIPIDPSRVAVKEAGSRDIEVDAVETISDAGDFAAKASSADKGTTSSTSSGEKGMMSRTSTEEDEVSMDELRAAEAAFDSDSTASASKPRSTKGTVEEHAIVEVITNAERVVETTPITIASNGETTQGHPSKSGSRVDPSLLDSSPSTRHYVQRARRGSIVSTDSEKTISATVRVSTPPSPLHESGSTAPTPVVMATMMPTAVTVQDSETVPAVVEEVPDDEEVPVYVPDVPEGVTQVEHAEVAASEDPVQADVVPGSSIPTIRRDIGPRPYRILLQWEGSPHYGIVKENYLLIKGCCVGPKKRVVTLRQSLLKQTSRVAMEEIKLKFIDTSSKFGHGRFQTMREKAKFYGRIKA</sequence>
<evidence type="ECO:0000256" key="2">
    <source>
        <dbReference type="ARBA" id="ARBA00022980"/>
    </source>
</evidence>
<dbReference type="Gene3D" id="2.40.30.10">
    <property type="entry name" value="Translation factors"/>
    <property type="match status" value="1"/>
</dbReference>
<dbReference type="InterPro" id="IPR000597">
    <property type="entry name" value="Ribosomal_uL3"/>
</dbReference>
<reference evidence="5" key="1">
    <citation type="submission" date="2018-02" db="EMBL/GenBank/DDBJ databases">
        <authorList>
            <person name="Cohen D.B."/>
            <person name="Kent A.D."/>
        </authorList>
    </citation>
    <scope>NUCLEOTIDE SEQUENCE</scope>
</reference>
<feature type="region of interest" description="Disordered" evidence="4">
    <location>
        <begin position="1"/>
        <end position="40"/>
    </location>
</feature>
<dbReference type="GO" id="GO:0003723">
    <property type="term" value="F:RNA binding"/>
    <property type="evidence" value="ECO:0007669"/>
    <property type="project" value="TreeGrafter"/>
</dbReference>
<feature type="region of interest" description="Disordered" evidence="4">
    <location>
        <begin position="578"/>
        <end position="612"/>
    </location>
</feature>